<keyword evidence="6 11" id="KW-0418">Kinase</keyword>
<dbReference type="SMART" id="SM00388">
    <property type="entry name" value="HisKA"/>
    <property type="match status" value="1"/>
</dbReference>
<dbReference type="PRINTS" id="PR00344">
    <property type="entry name" value="BCTRLSENSOR"/>
</dbReference>
<feature type="transmembrane region" description="Helical" evidence="9">
    <location>
        <begin position="67"/>
        <end position="88"/>
    </location>
</feature>
<keyword evidence="9" id="KW-0472">Membrane</keyword>
<dbReference type="EMBL" id="CP021255">
    <property type="protein sequence ID" value="AVD70304.1"/>
    <property type="molecule type" value="Genomic_DNA"/>
</dbReference>
<feature type="transmembrane region" description="Helical" evidence="9">
    <location>
        <begin position="260"/>
        <end position="280"/>
    </location>
</feature>
<proteinExistence type="predicted"/>
<dbReference type="EC" id="2.7.13.3" evidence="2"/>
<dbReference type="SUPFAM" id="SSF47384">
    <property type="entry name" value="Homodimeric domain of signal transducing histidine kinase"/>
    <property type="match status" value="1"/>
</dbReference>
<evidence type="ECO:0000256" key="8">
    <source>
        <dbReference type="ARBA" id="ARBA00023012"/>
    </source>
</evidence>
<feature type="domain" description="Histidine kinase" evidence="10">
    <location>
        <begin position="315"/>
        <end position="525"/>
    </location>
</feature>
<dbReference type="PANTHER" id="PTHR43065:SF10">
    <property type="entry name" value="PEROXIDE STRESS-ACTIVATED HISTIDINE KINASE MAK3"/>
    <property type="match status" value="1"/>
</dbReference>
<sequence length="538" mass="58959">MCAGTPTEYPVIRDGLQKNRGKFPPCSGFCVPDQGPAMPEHSLRSLFRLLRAKVTDKSLLPFALVNYFAFTSFAVILAAAFVLSWLIADNARSTLIRRSEAYSQLFADNLNRQVFVQFVLPTVVRYGHIAISNQNQYENLDEIVKNLTRGMNIKEVTIYDSVDNIVAYSTVQPLMGQRGLGGLEYSKAALGEENSVVISSGSLLSLLPGSEAIFCTVKTYVPFRPETRQARQTDDVIGVIEVEQDISEDMRAIIVLQGKVILLSLAIMSLLFAILSMIVVRANRIMARRAEERIRLEEELNEAQRLAALGKMVASVSHEIKNPLGIVRSTAEVLSGRIGKLAPGSERLAGIIVEETTRLDRIVRDFLDFARPRTSALTPGQLQEPAERVLAFLHAELEQAGIEVETHFAPDLPAVLMDSAHMYQMVFNMVYNAMQAMRGGGRLRLETGFAPGGRAVRLAIVDTGCGIAPEDLKQIFTPFFTSKTRGTGLGLAIARSIVEKHGGRIEVSSLVGAGSNFTIVLPVPTESGPQEHRKTATS</sequence>
<dbReference type="Pfam" id="PF00512">
    <property type="entry name" value="HisKA"/>
    <property type="match status" value="1"/>
</dbReference>
<evidence type="ECO:0000256" key="3">
    <source>
        <dbReference type="ARBA" id="ARBA00022553"/>
    </source>
</evidence>
<keyword evidence="9" id="KW-1133">Transmembrane helix</keyword>
<accession>A0A2L1GKX6</accession>
<evidence type="ECO:0000256" key="5">
    <source>
        <dbReference type="ARBA" id="ARBA00022741"/>
    </source>
</evidence>
<dbReference type="PANTHER" id="PTHR43065">
    <property type="entry name" value="SENSOR HISTIDINE KINASE"/>
    <property type="match status" value="1"/>
</dbReference>
<dbReference type="InterPro" id="IPR003661">
    <property type="entry name" value="HisK_dim/P_dom"/>
</dbReference>
<keyword evidence="8" id="KW-0902">Two-component regulatory system</keyword>
<evidence type="ECO:0000256" key="9">
    <source>
        <dbReference type="SAM" id="Phobius"/>
    </source>
</evidence>
<gene>
    <name evidence="11" type="ORF">CAY53_01390</name>
</gene>
<name>A0A2L1GKX6_9BACT</name>
<dbReference type="AlphaFoldDB" id="A0A2L1GKX6"/>
<dbReference type="Gene3D" id="1.10.287.130">
    <property type="match status" value="1"/>
</dbReference>
<dbReference type="InterPro" id="IPR003594">
    <property type="entry name" value="HATPase_dom"/>
</dbReference>
<dbReference type="Pfam" id="PF02518">
    <property type="entry name" value="HATPase_c"/>
    <property type="match status" value="1"/>
</dbReference>
<dbReference type="SUPFAM" id="SSF55874">
    <property type="entry name" value="ATPase domain of HSP90 chaperone/DNA topoisomerase II/histidine kinase"/>
    <property type="match status" value="1"/>
</dbReference>
<evidence type="ECO:0000313" key="11">
    <source>
        <dbReference type="EMBL" id="AVD70304.1"/>
    </source>
</evidence>
<evidence type="ECO:0000256" key="1">
    <source>
        <dbReference type="ARBA" id="ARBA00000085"/>
    </source>
</evidence>
<keyword evidence="12" id="KW-1185">Reference proteome</keyword>
<dbReference type="GO" id="GO:0005524">
    <property type="term" value="F:ATP binding"/>
    <property type="evidence" value="ECO:0007669"/>
    <property type="project" value="UniProtKB-KW"/>
</dbReference>
<dbReference type="SMART" id="SM00387">
    <property type="entry name" value="HATPase_c"/>
    <property type="match status" value="1"/>
</dbReference>
<dbReference type="OrthoDB" id="9808844at2"/>
<dbReference type="InterPro" id="IPR036890">
    <property type="entry name" value="HATPase_C_sf"/>
</dbReference>
<keyword evidence="3" id="KW-0597">Phosphoprotein</keyword>
<dbReference type="InterPro" id="IPR005467">
    <property type="entry name" value="His_kinase_dom"/>
</dbReference>
<evidence type="ECO:0000256" key="4">
    <source>
        <dbReference type="ARBA" id="ARBA00022679"/>
    </source>
</evidence>
<evidence type="ECO:0000313" key="12">
    <source>
        <dbReference type="Proteomes" id="UP000239867"/>
    </source>
</evidence>
<evidence type="ECO:0000256" key="2">
    <source>
        <dbReference type="ARBA" id="ARBA00012438"/>
    </source>
</evidence>
<protein>
    <recommendedName>
        <fullName evidence="2">histidine kinase</fullName>
        <ecNumber evidence="2">2.7.13.3</ecNumber>
    </recommendedName>
</protein>
<dbReference type="InterPro" id="IPR004358">
    <property type="entry name" value="Sig_transdc_His_kin-like_C"/>
</dbReference>
<dbReference type="Proteomes" id="UP000239867">
    <property type="component" value="Chromosome"/>
</dbReference>
<dbReference type="InterPro" id="IPR036097">
    <property type="entry name" value="HisK_dim/P_sf"/>
</dbReference>
<keyword evidence="7" id="KW-0067">ATP-binding</keyword>
<comment type="catalytic activity">
    <reaction evidence="1">
        <text>ATP + protein L-histidine = ADP + protein N-phospho-L-histidine.</text>
        <dbReference type="EC" id="2.7.13.3"/>
    </reaction>
</comment>
<organism evidence="11 12">
    <name type="scientific">Desulfobulbus oralis</name>
    <dbReference type="NCBI Taxonomy" id="1986146"/>
    <lineage>
        <taxon>Bacteria</taxon>
        <taxon>Pseudomonadati</taxon>
        <taxon>Thermodesulfobacteriota</taxon>
        <taxon>Desulfobulbia</taxon>
        <taxon>Desulfobulbales</taxon>
        <taxon>Desulfobulbaceae</taxon>
        <taxon>Desulfobulbus</taxon>
    </lineage>
</organism>
<dbReference type="GO" id="GO:0000155">
    <property type="term" value="F:phosphorelay sensor kinase activity"/>
    <property type="evidence" value="ECO:0007669"/>
    <property type="project" value="InterPro"/>
</dbReference>
<evidence type="ECO:0000259" key="10">
    <source>
        <dbReference type="PROSITE" id="PS50109"/>
    </source>
</evidence>
<dbReference type="KEGG" id="deo:CAY53_01390"/>
<dbReference type="PROSITE" id="PS50109">
    <property type="entry name" value="HIS_KIN"/>
    <property type="match status" value="1"/>
</dbReference>
<dbReference type="Gene3D" id="3.30.565.10">
    <property type="entry name" value="Histidine kinase-like ATPase, C-terminal domain"/>
    <property type="match status" value="1"/>
</dbReference>
<keyword evidence="5" id="KW-0547">Nucleotide-binding</keyword>
<evidence type="ECO:0000256" key="7">
    <source>
        <dbReference type="ARBA" id="ARBA00022840"/>
    </source>
</evidence>
<evidence type="ECO:0000256" key="6">
    <source>
        <dbReference type="ARBA" id="ARBA00022777"/>
    </source>
</evidence>
<reference evidence="11 12" key="1">
    <citation type="journal article" date="2018" name="MBio">
        <title>Insights into the evolution of host association through the isolation and characterization of a novel human periodontal pathobiont, Desulfobulbus oralis.</title>
        <authorList>
            <person name="Cross K.L."/>
            <person name="Chirania P."/>
            <person name="Xiong W."/>
            <person name="Beall C.J."/>
            <person name="Elkins J.G."/>
            <person name="Giannone R.J."/>
            <person name="Griffen A.L."/>
            <person name="Guss A.M."/>
            <person name="Hettich R.L."/>
            <person name="Joshi S.S."/>
            <person name="Mokrzan E.M."/>
            <person name="Martin R.K."/>
            <person name="Zhulin I.B."/>
            <person name="Leys E.J."/>
            <person name="Podar M."/>
        </authorList>
    </citation>
    <scope>NUCLEOTIDE SEQUENCE [LARGE SCALE GENOMIC DNA]</scope>
    <source>
        <strain evidence="11 12">ORNL</strain>
    </source>
</reference>
<keyword evidence="9" id="KW-0812">Transmembrane</keyword>
<dbReference type="CDD" id="cd00082">
    <property type="entry name" value="HisKA"/>
    <property type="match status" value="1"/>
</dbReference>
<keyword evidence="4" id="KW-0808">Transferase</keyword>